<feature type="compositionally biased region" description="Basic residues" evidence="1">
    <location>
        <begin position="484"/>
        <end position="500"/>
    </location>
</feature>
<dbReference type="InterPro" id="IPR002156">
    <property type="entry name" value="RNaseH_domain"/>
</dbReference>
<evidence type="ECO:0000313" key="4">
    <source>
        <dbReference type="EMBL" id="KAG7552270.1"/>
    </source>
</evidence>
<evidence type="ECO:0000313" key="5">
    <source>
        <dbReference type="Proteomes" id="UP000694240"/>
    </source>
</evidence>
<feature type="region of interest" description="Disordered" evidence="1">
    <location>
        <begin position="478"/>
        <end position="502"/>
    </location>
</feature>
<comment type="caution">
    <text evidence="4">The sequence shown here is derived from an EMBL/GenBank/DDBJ whole genome shotgun (WGS) entry which is preliminary data.</text>
</comment>
<evidence type="ECO:0000256" key="2">
    <source>
        <dbReference type="SAM" id="Phobius"/>
    </source>
</evidence>
<organism evidence="4 5">
    <name type="scientific">Arabidopsis thaliana x Arabidopsis arenosa</name>
    <dbReference type="NCBI Taxonomy" id="1240361"/>
    <lineage>
        <taxon>Eukaryota</taxon>
        <taxon>Viridiplantae</taxon>
        <taxon>Streptophyta</taxon>
        <taxon>Embryophyta</taxon>
        <taxon>Tracheophyta</taxon>
        <taxon>Spermatophyta</taxon>
        <taxon>Magnoliopsida</taxon>
        <taxon>eudicotyledons</taxon>
        <taxon>Gunneridae</taxon>
        <taxon>Pentapetalae</taxon>
        <taxon>rosids</taxon>
        <taxon>malvids</taxon>
        <taxon>Brassicales</taxon>
        <taxon>Brassicaceae</taxon>
        <taxon>Camelineae</taxon>
        <taxon>Arabidopsis</taxon>
    </lineage>
</organism>
<dbReference type="CDD" id="cd01650">
    <property type="entry name" value="RT_nLTR_like"/>
    <property type="match status" value="1"/>
</dbReference>
<dbReference type="PANTHER" id="PTHR46890">
    <property type="entry name" value="NON-LTR RETROLELEMENT REVERSE TRANSCRIPTASE-LIKE PROTEIN-RELATED"/>
    <property type="match status" value="1"/>
</dbReference>
<proteinExistence type="predicted"/>
<protein>
    <recommendedName>
        <fullName evidence="3">Reverse transcriptase domain-containing protein</fullName>
    </recommendedName>
</protein>
<dbReference type="InterPro" id="IPR025558">
    <property type="entry name" value="DUF4283"/>
</dbReference>
<accession>A0A8T1Z0E8</accession>
<dbReference type="Proteomes" id="UP000694240">
    <property type="component" value="Chromosome 11"/>
</dbReference>
<dbReference type="InterPro" id="IPR026960">
    <property type="entry name" value="RVT-Znf"/>
</dbReference>
<dbReference type="Pfam" id="PF00078">
    <property type="entry name" value="RVT_1"/>
    <property type="match status" value="1"/>
</dbReference>
<dbReference type="Pfam" id="PF14392">
    <property type="entry name" value="zf-CCHC_4"/>
    <property type="match status" value="1"/>
</dbReference>
<keyword evidence="2" id="KW-1133">Transmembrane helix</keyword>
<evidence type="ECO:0000256" key="1">
    <source>
        <dbReference type="SAM" id="MobiDB-lite"/>
    </source>
</evidence>
<keyword evidence="5" id="KW-1185">Reference proteome</keyword>
<dbReference type="EMBL" id="JAEFBK010000011">
    <property type="protein sequence ID" value="KAG7552270.1"/>
    <property type="molecule type" value="Genomic_DNA"/>
</dbReference>
<dbReference type="Pfam" id="PF13456">
    <property type="entry name" value="RVT_3"/>
    <property type="match status" value="1"/>
</dbReference>
<dbReference type="InterPro" id="IPR000477">
    <property type="entry name" value="RT_dom"/>
</dbReference>
<keyword evidence="2" id="KW-0472">Membrane</keyword>
<dbReference type="PROSITE" id="PS50878">
    <property type="entry name" value="RT_POL"/>
    <property type="match status" value="1"/>
</dbReference>
<dbReference type="Pfam" id="PF13966">
    <property type="entry name" value="zf-RVT"/>
    <property type="match status" value="1"/>
</dbReference>
<feature type="region of interest" description="Disordered" evidence="1">
    <location>
        <begin position="1"/>
        <end position="31"/>
    </location>
</feature>
<dbReference type="InterPro" id="IPR025836">
    <property type="entry name" value="Zn_knuckle_CX2CX4HX4C"/>
</dbReference>
<feature type="domain" description="Reverse transcriptase" evidence="3">
    <location>
        <begin position="872"/>
        <end position="1141"/>
    </location>
</feature>
<dbReference type="GO" id="GO:0004523">
    <property type="term" value="F:RNA-DNA hybrid ribonuclease activity"/>
    <property type="evidence" value="ECO:0007669"/>
    <property type="project" value="InterPro"/>
</dbReference>
<dbReference type="PANTHER" id="PTHR46890:SF48">
    <property type="entry name" value="RNA-DIRECTED DNA POLYMERASE"/>
    <property type="match status" value="1"/>
</dbReference>
<dbReference type="Pfam" id="PF14111">
    <property type="entry name" value="DUF4283"/>
    <property type="match status" value="1"/>
</dbReference>
<dbReference type="GO" id="GO:0003676">
    <property type="term" value="F:nucleic acid binding"/>
    <property type="evidence" value="ECO:0007669"/>
    <property type="project" value="InterPro"/>
</dbReference>
<feature type="transmembrane region" description="Helical" evidence="2">
    <location>
        <begin position="62"/>
        <end position="85"/>
    </location>
</feature>
<reference evidence="4 5" key="1">
    <citation type="submission" date="2020-12" db="EMBL/GenBank/DDBJ databases">
        <title>Concerted genomic and epigenomic changes stabilize Arabidopsis allopolyploids.</title>
        <authorList>
            <person name="Chen Z."/>
        </authorList>
    </citation>
    <scope>NUCLEOTIDE SEQUENCE [LARGE SCALE GENOMIC DNA]</scope>
    <source>
        <strain evidence="4">Allo738</strain>
        <tissue evidence="4">Leaf</tissue>
    </source>
</reference>
<evidence type="ECO:0000259" key="3">
    <source>
        <dbReference type="PROSITE" id="PS50878"/>
    </source>
</evidence>
<gene>
    <name evidence="4" type="ORF">ISN45_Aa06g028730</name>
</gene>
<dbReference type="InterPro" id="IPR052343">
    <property type="entry name" value="Retrotransposon-Effector_Assoc"/>
</dbReference>
<sequence length="1750" mass="199506">MKSSFNDGDDNEKAEKSSFGDVNGVESDRSSEERAPRAVSIRFCWRRTRRFLSFSSRSSSPVTGFVGGACAVGIVGFLSVFPLFLPVCQSSFSEMSSAMDKALMAMSLEEEDVPFDMPEDPDFSSCERNVLNLVGRLLNPDCQSMKGLLKDMPRKWQKINRVRGIDLSKEKFQLIFNSEHDLIETLEKGVHTYIEWAIAVECWVEYPPNDYLQFVPIWVQISKVPINYHTELALSSLGGLVGRVIEVEFDPDAPQIQEYVRVKVSFDVSRPLRRSKVINLKGGISTSVNFNYERIRKRCYECQRLTHEKDVCPILFKRRQDAADSRYQVGIDDCTGRPKIAPEVLKGMRQYLLIANADERLIREDRVKKSVREVEKDPAAQRSILRPEPPPIISKEINKGKCPVFDCESSVSTHLIGADSSSSSKYAASDVFPATVSPWDSDAMTLQVATKASSFLGLTLPFQMGSTVHRTCFNEASPSGTYSQKKKVRNRPPKSHRKPRVKAEDFASSDIRLKQDKNMIDMHVKFGAASFFISCIYGDPDFKKKQVVWERLSRIGVGKRDSWCLVGDFNDILHNEEKIGGPRRSDSVFKPFAEMTNACGVTELPSQGNRFTWAGRRGSDHRPVLLKLLSSQDAYRGQFRFDKRFLFKPNVEDTVLRAWDSANFFVSASVADSLRACRRSLSKWKSINNLNFQDNIQRLEGALEAEQSSSFPVLEQVHFLKFELVKAYREEEVYWKQKSSQKWMRCGDRNSKYFHSSVNDNRGKKRIETLFDVNGNAQKSEAAKGEVACAYFQKLFTSSNPSSFNTWFSGFPPRVTGEMNDALVHPVSSEEIREAGFSIKPSSAPGADCMSGLFFQHYWKIVGPKVTNEVRQFFDHGIFNAEWNYTHLCLIPKIPHPTEMVNLRPISLCSVLYKIVAKILVKRLQSILPSLVSDSQSAFVSERLISENILVVHEIVHGLNTIPAISSEYMAVKSDMSKAYDRMEWSYLRSLLEALGFHPKWISWVLCVSTVTSLVLINDQPFGMIIPQRGLRQADPLSSFLFVLCTEGLSYLLNSAQRDGLINGIRFNDNGPTINHLLFADDSLFLCKADRDQSLMLQKILKVYGEAMGQTINLDKSSITFGSKVTDLRKAEVKVCLGILMREGHALTLVFPSVLVALRWRCWVTSKIYLNLSCRAGSLDLYPLGVKKFSSNRLLLRCRSSLWHVSNFQRPLVTTSLVPWQPLRFRDIQLFNQSLLAKQAWRLIHYPDCIFSRFIKSRYFPNSNFLDACLGGRPSYGRRSIIYGRDLLKNGLIKNIGNGASICVWVDRWLNDDDDGLRAPWIKNTFINPDLRVKELIDEGRRDWDLEKLNFHFFPKDVNRIRLIKPVVSVDDFWSWKFNKSGDYSVKSGFLLAMESYKASFLHEAFVQPSLNPLKEQVWKLQTDPKIKVFLWKVLSGALPVVELFSHRGMKIDDRCQSCGLQGESIGHALFSCSLSRQVWALSDFPAPPFGLDSVSVFSILHHLLINRNNLKWPPELRKSFPWIIWRIWKNRNIFFFEGKRFSALDTVKKIKEDVEDCFLAQVIEDEERANQVSRPVSSSESSQTISRLPWCPPISGWLKCNIGVSWSKRNRMAGCAWVLRDEKGLTMFHRRRAFSNILSRQDAHLIGLLWAIDSMYSHKINKVLFSLEDVVLLGAVLRPKAWPSFKFQRELILDTLRLIPTWRLIIESASANRGASLIAKSFTTDGRVHSYVASAYPSWLCGVFCDERV</sequence>
<name>A0A8T1Z0E8_9BRAS</name>
<keyword evidence="2" id="KW-0812">Transmembrane</keyword>